<keyword evidence="3" id="KW-1185">Reference proteome</keyword>
<evidence type="ECO:0000313" key="2">
    <source>
        <dbReference type="EMBL" id="KAL3691284.1"/>
    </source>
</evidence>
<comment type="caution">
    <text evidence="2">The sequence shown here is derived from an EMBL/GenBank/DDBJ whole genome shotgun (WGS) entry which is preliminary data.</text>
</comment>
<reference evidence="2 3" key="1">
    <citation type="submission" date="2024-09" db="EMBL/GenBank/DDBJ databases">
        <title>Chromosome-scale assembly of Riccia sorocarpa.</title>
        <authorList>
            <person name="Paukszto L."/>
        </authorList>
    </citation>
    <scope>NUCLEOTIDE SEQUENCE [LARGE SCALE GENOMIC DNA]</scope>
    <source>
        <strain evidence="2">LP-2024</strain>
        <tissue evidence="2">Aerial parts of the thallus</tissue>
    </source>
</reference>
<evidence type="ECO:0000256" key="1">
    <source>
        <dbReference type="SAM" id="MobiDB-lite"/>
    </source>
</evidence>
<dbReference type="Proteomes" id="UP001633002">
    <property type="component" value="Unassembled WGS sequence"/>
</dbReference>
<organism evidence="2 3">
    <name type="scientific">Riccia sorocarpa</name>
    <dbReference type="NCBI Taxonomy" id="122646"/>
    <lineage>
        <taxon>Eukaryota</taxon>
        <taxon>Viridiplantae</taxon>
        <taxon>Streptophyta</taxon>
        <taxon>Embryophyta</taxon>
        <taxon>Marchantiophyta</taxon>
        <taxon>Marchantiopsida</taxon>
        <taxon>Marchantiidae</taxon>
        <taxon>Marchantiales</taxon>
        <taxon>Ricciaceae</taxon>
        <taxon>Riccia</taxon>
    </lineage>
</organism>
<feature type="region of interest" description="Disordered" evidence="1">
    <location>
        <begin position="254"/>
        <end position="346"/>
    </location>
</feature>
<dbReference type="AlphaFoldDB" id="A0ABD3HLZ3"/>
<feature type="compositionally biased region" description="Basic and acidic residues" evidence="1">
    <location>
        <begin position="315"/>
        <end position="342"/>
    </location>
</feature>
<name>A0ABD3HLZ3_9MARC</name>
<accession>A0ABD3HLZ3</accession>
<evidence type="ECO:0000313" key="3">
    <source>
        <dbReference type="Proteomes" id="UP001633002"/>
    </source>
</evidence>
<dbReference type="EMBL" id="JBJQOH010000003">
    <property type="protein sequence ID" value="KAL3691284.1"/>
    <property type="molecule type" value="Genomic_DNA"/>
</dbReference>
<proteinExistence type="predicted"/>
<feature type="region of interest" description="Disordered" evidence="1">
    <location>
        <begin position="1"/>
        <end position="47"/>
    </location>
</feature>
<sequence length="439" mass="48206">MRTSGGLSGACQIWDGGRKTTTPRSREDCGLPARMGMGLDSPNSKMRPRAMARAVNAQRGAGRHRMTRHDYELIVTYLEVLENFAAITGSGRKTKVGGKNLTKTIALGHMAVSLCAQGFTLCNGNIMGKKVMRYVEMYKKARIFYLSTGAGLTDADIAAGLSFEQKMERLCHFFFRMHALIICANIEPPAVGDSGLPDDCIFDTTSLFPDSQPVPNVAATAIHLELSGDEEEAADREEDLMDFLDEEEVEAVDYQTGPDGGGHGFVPTGRDDAEGGPDIANQTAPSALDVEDPQPDVEAPNVPQAPSRGGISQHSGEDLRSSGRDRPPRPGRDRPPTDERKNSLISAYKDQVKEKLVLRKAAQEHKVTFRDAILDDRRQAREAKQRSRMTEALEVERRARADRRSILMAELVKGGKTMDDVTEAFRLLDNVEQMINASM</sequence>
<gene>
    <name evidence="2" type="ORF">R1sor_004935</name>
</gene>
<protein>
    <submittedName>
        <fullName evidence="2">Uncharacterized protein</fullName>
    </submittedName>
</protein>